<evidence type="ECO:0000259" key="7">
    <source>
        <dbReference type="PROSITE" id="PS51473"/>
    </source>
</evidence>
<sequence>MPRLVLLPILLLLGSSLFATTATNVDEPIHMDCVDNVTDAHAGAFDGILDALLSSLPAAAAASSGFAKDTIGSAPNLAYGLAQCRADVNASDCRACLDASAKDASAKCRGQRSAMVVREACMLRYSNASFFGAMDKSYEITKCGGDLHGQKNASTSTQQFRTHLSDLLINLTGKAAYRSPRLFAVGELEVSPSVKLYGMVQCTRDLAADDCHLCLASAVLSMLSPEYCDHMIFRSCFIRQEEYPFYNAKALEGADK</sequence>
<dbReference type="InterPro" id="IPR038408">
    <property type="entry name" value="GNK2_sf"/>
</dbReference>
<dbReference type="PROSITE" id="PS51473">
    <property type="entry name" value="GNK2"/>
    <property type="match status" value="2"/>
</dbReference>
<feature type="domain" description="Gnk2-homologous" evidence="7">
    <location>
        <begin position="141"/>
        <end position="245"/>
    </location>
</feature>
<protein>
    <recommendedName>
        <fullName evidence="7">Gnk2-homologous domain-containing protein</fullName>
    </recommendedName>
</protein>
<evidence type="ECO:0000256" key="4">
    <source>
        <dbReference type="ARBA" id="ARBA00022737"/>
    </source>
</evidence>
<comment type="subcellular location">
    <subcellularLocation>
        <location evidence="1">Secreted</location>
    </subcellularLocation>
</comment>
<keyword evidence="9" id="KW-1185">Reference proteome</keyword>
<evidence type="ECO:0000256" key="2">
    <source>
        <dbReference type="ARBA" id="ARBA00022525"/>
    </source>
</evidence>
<feature type="non-terminal residue" evidence="8">
    <location>
        <position position="1"/>
    </location>
</feature>
<keyword evidence="2" id="KW-0964">Secreted</keyword>
<feature type="signal peptide" evidence="6">
    <location>
        <begin position="1"/>
        <end position="22"/>
    </location>
</feature>
<accession>A0A5J9U8G0</accession>
<dbReference type="Gene3D" id="3.30.430.20">
    <property type="entry name" value="Gnk2 domain, C-X8-C-X2-C motif"/>
    <property type="match status" value="2"/>
</dbReference>
<gene>
    <name evidence="8" type="ORF">EJB05_36185</name>
</gene>
<keyword evidence="3 6" id="KW-0732">Signal</keyword>
<dbReference type="InterPro" id="IPR050581">
    <property type="entry name" value="CRR_secretory_protein"/>
</dbReference>
<dbReference type="AlphaFoldDB" id="A0A5J9U8G0"/>
<evidence type="ECO:0000256" key="6">
    <source>
        <dbReference type="SAM" id="SignalP"/>
    </source>
</evidence>
<evidence type="ECO:0000256" key="5">
    <source>
        <dbReference type="ARBA" id="ARBA00038515"/>
    </source>
</evidence>
<organism evidence="8 9">
    <name type="scientific">Eragrostis curvula</name>
    <name type="common">weeping love grass</name>
    <dbReference type="NCBI Taxonomy" id="38414"/>
    <lineage>
        <taxon>Eukaryota</taxon>
        <taxon>Viridiplantae</taxon>
        <taxon>Streptophyta</taxon>
        <taxon>Embryophyta</taxon>
        <taxon>Tracheophyta</taxon>
        <taxon>Spermatophyta</taxon>
        <taxon>Magnoliopsida</taxon>
        <taxon>Liliopsida</taxon>
        <taxon>Poales</taxon>
        <taxon>Poaceae</taxon>
        <taxon>PACMAD clade</taxon>
        <taxon>Chloridoideae</taxon>
        <taxon>Eragrostideae</taxon>
        <taxon>Eragrostidinae</taxon>
        <taxon>Eragrostis</taxon>
    </lineage>
</organism>
<feature type="domain" description="Gnk2-homologous" evidence="7">
    <location>
        <begin position="27"/>
        <end position="130"/>
    </location>
</feature>
<evidence type="ECO:0000313" key="9">
    <source>
        <dbReference type="Proteomes" id="UP000324897"/>
    </source>
</evidence>
<dbReference type="CDD" id="cd23509">
    <property type="entry name" value="Gnk2-like"/>
    <property type="match status" value="2"/>
</dbReference>
<dbReference type="GO" id="GO:0005576">
    <property type="term" value="C:extracellular region"/>
    <property type="evidence" value="ECO:0007669"/>
    <property type="project" value="UniProtKB-SubCell"/>
</dbReference>
<comment type="similarity">
    <text evidence="5">Belongs to the cysteine-rich repeat secretory protein family.</text>
</comment>
<name>A0A5J9U8G0_9POAL</name>
<evidence type="ECO:0000256" key="3">
    <source>
        <dbReference type="ARBA" id="ARBA00022729"/>
    </source>
</evidence>
<reference evidence="8 9" key="1">
    <citation type="journal article" date="2019" name="Sci. Rep.">
        <title>A high-quality genome of Eragrostis curvula grass provides insights into Poaceae evolution and supports new strategies to enhance forage quality.</title>
        <authorList>
            <person name="Carballo J."/>
            <person name="Santos B.A.C.M."/>
            <person name="Zappacosta D."/>
            <person name="Garbus I."/>
            <person name="Selva J.P."/>
            <person name="Gallo C.A."/>
            <person name="Diaz A."/>
            <person name="Albertini E."/>
            <person name="Caccamo M."/>
            <person name="Echenique V."/>
        </authorList>
    </citation>
    <scope>NUCLEOTIDE SEQUENCE [LARGE SCALE GENOMIC DNA]</scope>
    <source>
        <strain evidence="9">cv. Victoria</strain>
        <tissue evidence="8">Leaf</tissue>
    </source>
</reference>
<keyword evidence="4" id="KW-0677">Repeat</keyword>
<comment type="caution">
    <text evidence="8">The sequence shown here is derived from an EMBL/GenBank/DDBJ whole genome shotgun (WGS) entry which is preliminary data.</text>
</comment>
<feature type="chain" id="PRO_5023906158" description="Gnk2-homologous domain-containing protein" evidence="6">
    <location>
        <begin position="23"/>
        <end position="256"/>
    </location>
</feature>
<dbReference type="EMBL" id="RWGY01000029">
    <property type="protein sequence ID" value="TVU19999.1"/>
    <property type="molecule type" value="Genomic_DNA"/>
</dbReference>
<proteinExistence type="inferred from homology"/>
<dbReference type="OrthoDB" id="1731016at2759"/>
<dbReference type="PANTHER" id="PTHR32411">
    <property type="entry name" value="CYSTEINE-RICH REPEAT SECRETORY PROTEIN 38-RELATED"/>
    <property type="match status" value="1"/>
</dbReference>
<evidence type="ECO:0000313" key="8">
    <source>
        <dbReference type="EMBL" id="TVU19999.1"/>
    </source>
</evidence>
<dbReference type="PANTHER" id="PTHR32411:SF43">
    <property type="entry name" value="CYSTEINE-RICH REPEAT SECRETORY PROTEIN 38"/>
    <property type="match status" value="1"/>
</dbReference>
<dbReference type="InterPro" id="IPR002902">
    <property type="entry name" value="GNK2"/>
</dbReference>
<dbReference type="Pfam" id="PF01657">
    <property type="entry name" value="Stress-antifung"/>
    <property type="match status" value="2"/>
</dbReference>
<evidence type="ECO:0000256" key="1">
    <source>
        <dbReference type="ARBA" id="ARBA00004613"/>
    </source>
</evidence>
<dbReference type="Gramene" id="TVU19999">
    <property type="protein sequence ID" value="TVU19999"/>
    <property type="gene ID" value="EJB05_36185"/>
</dbReference>
<dbReference type="Proteomes" id="UP000324897">
    <property type="component" value="Chromosome 7"/>
</dbReference>